<dbReference type="RefSeq" id="WP_120191785.1">
    <property type="nucleotide sequence ID" value="NZ_RAPK01000006.1"/>
</dbReference>
<keyword evidence="2" id="KW-1185">Reference proteome</keyword>
<reference evidence="1 2" key="1">
    <citation type="submission" date="2018-09" db="EMBL/GenBank/DDBJ databases">
        <title>Genomic Encyclopedia of Archaeal and Bacterial Type Strains, Phase II (KMG-II): from individual species to whole genera.</title>
        <authorList>
            <person name="Goeker M."/>
        </authorList>
    </citation>
    <scope>NUCLEOTIDE SEQUENCE [LARGE SCALE GENOMIC DNA]</scope>
    <source>
        <strain evidence="1 2">DSM 17008</strain>
    </source>
</reference>
<evidence type="ECO:0000313" key="1">
    <source>
        <dbReference type="EMBL" id="RKD76377.1"/>
    </source>
</evidence>
<comment type="caution">
    <text evidence="1">The sequence shown here is derived from an EMBL/GenBank/DDBJ whole genome shotgun (WGS) entry which is preliminary data.</text>
</comment>
<dbReference type="Proteomes" id="UP000285120">
    <property type="component" value="Unassembled WGS sequence"/>
</dbReference>
<dbReference type="AlphaFoldDB" id="A0A419V8J5"/>
<accession>A0A419V8J5</accession>
<protein>
    <submittedName>
        <fullName evidence="1">Uncharacterized protein</fullName>
    </submittedName>
</protein>
<proteinExistence type="predicted"/>
<sequence length="111" mass="13568">MRGYTYYVECKYQGRWIRLFNQSIISADEYEALNDNYLFLPYYKNWEWGEDQLYYVRQLEERPLRVTKTIKNDCLPIWLRSKSIFELKKWQLTKEGIIATEYKTLHALHAG</sequence>
<name>A0A419V8J5_9BACL</name>
<gene>
    <name evidence="1" type="ORF">ATL39_0594</name>
</gene>
<evidence type="ECO:0000313" key="2">
    <source>
        <dbReference type="Proteomes" id="UP000285120"/>
    </source>
</evidence>
<organism evidence="1 2">
    <name type="scientific">Sinobaca qinghaiensis</name>
    <dbReference type="NCBI Taxonomy" id="342944"/>
    <lineage>
        <taxon>Bacteria</taxon>
        <taxon>Bacillati</taxon>
        <taxon>Bacillota</taxon>
        <taxon>Bacilli</taxon>
        <taxon>Bacillales</taxon>
        <taxon>Sporolactobacillaceae</taxon>
        <taxon>Sinobaca</taxon>
    </lineage>
</organism>
<dbReference type="EMBL" id="RAPK01000006">
    <property type="protein sequence ID" value="RKD76377.1"/>
    <property type="molecule type" value="Genomic_DNA"/>
</dbReference>